<dbReference type="InterPro" id="IPR010708">
    <property type="entry name" value="5'(3')-deoxyribonucleotidase"/>
</dbReference>
<dbReference type="EMBL" id="LR798301">
    <property type="protein sequence ID" value="CAB5222301.1"/>
    <property type="molecule type" value="Genomic_DNA"/>
</dbReference>
<protein>
    <submittedName>
        <fullName evidence="2">5'(3')-deoxyribonucleotidase</fullName>
    </submittedName>
</protein>
<feature type="active site" description="Nucleophile" evidence="1">
    <location>
        <position position="15"/>
    </location>
</feature>
<dbReference type="GO" id="GO:0009264">
    <property type="term" value="P:deoxyribonucleotide catabolic process"/>
    <property type="evidence" value="ECO:0007669"/>
    <property type="project" value="InterPro"/>
</dbReference>
<dbReference type="PANTHER" id="PTHR35134">
    <property type="entry name" value="NUCLEOTIDASE YQFW-RELATED"/>
    <property type="match status" value="1"/>
</dbReference>
<evidence type="ECO:0000256" key="1">
    <source>
        <dbReference type="PIRSR" id="PIRSR610708-1"/>
    </source>
</evidence>
<name>A0A6J7WWG6_9CAUD</name>
<dbReference type="InterPro" id="IPR036412">
    <property type="entry name" value="HAD-like_sf"/>
</dbReference>
<dbReference type="PANTHER" id="PTHR35134:SF2">
    <property type="entry name" value="NUCLEOTIDASE YQFW-RELATED"/>
    <property type="match status" value="1"/>
</dbReference>
<dbReference type="Gene3D" id="3.40.50.1000">
    <property type="entry name" value="HAD superfamily/HAD-like"/>
    <property type="match status" value="1"/>
</dbReference>
<proteinExistence type="predicted"/>
<dbReference type="InterPro" id="IPR023214">
    <property type="entry name" value="HAD_sf"/>
</dbReference>
<reference evidence="2" key="1">
    <citation type="submission" date="2020-05" db="EMBL/GenBank/DDBJ databases">
        <authorList>
            <person name="Chiriac C."/>
            <person name="Salcher M."/>
            <person name="Ghai R."/>
            <person name="Kavagutti S V."/>
        </authorList>
    </citation>
    <scope>NUCLEOTIDE SEQUENCE</scope>
</reference>
<dbReference type="Pfam" id="PF06941">
    <property type="entry name" value="NT5C"/>
    <property type="match status" value="1"/>
</dbReference>
<sequence>MPKPTVKTITDVGIDLDGVMYPFVEAFRQYCTIRMPDGKFPEPQHWNFYRDWGIADDTFHRWLYEGAQSHNLFSTHYPMAGSFLGWEILRKLNVRIHVITARPTTAWKQTAEWLHHHYLVPDNLYFTSKKSMLAHVATGTAMAIEDHVEYYEDLKGAGVLSVLYNQPWNIEHPNSPRVSNLVEFAQLVEQVNNREIPCQQTALVSLTQQQNS</sequence>
<accession>A0A6J7WWG6</accession>
<dbReference type="SUPFAM" id="SSF56784">
    <property type="entry name" value="HAD-like"/>
    <property type="match status" value="1"/>
</dbReference>
<organism evidence="2">
    <name type="scientific">uncultured Caudovirales phage</name>
    <dbReference type="NCBI Taxonomy" id="2100421"/>
    <lineage>
        <taxon>Viruses</taxon>
        <taxon>Duplodnaviria</taxon>
        <taxon>Heunggongvirae</taxon>
        <taxon>Uroviricota</taxon>
        <taxon>Caudoviricetes</taxon>
        <taxon>Peduoviridae</taxon>
        <taxon>Maltschvirus</taxon>
        <taxon>Maltschvirus maltsch</taxon>
    </lineage>
</organism>
<dbReference type="InterPro" id="IPR052419">
    <property type="entry name" value="5_3-deoxyribonucleotidase-like"/>
</dbReference>
<feature type="active site" description="Proton donor" evidence="1">
    <location>
        <position position="17"/>
    </location>
</feature>
<evidence type="ECO:0000313" key="2">
    <source>
        <dbReference type="EMBL" id="CAB5222301.1"/>
    </source>
</evidence>
<gene>
    <name evidence="2" type="ORF">UFOVP361_101</name>
</gene>
<dbReference type="GO" id="GO:0008253">
    <property type="term" value="F:5'-nucleotidase activity"/>
    <property type="evidence" value="ECO:0007669"/>
    <property type="project" value="InterPro"/>
</dbReference>